<dbReference type="Proteomes" id="UP000281915">
    <property type="component" value="Unassembled WGS sequence"/>
</dbReference>
<dbReference type="SUPFAM" id="SSF82714">
    <property type="entry name" value="Multidrug efflux transporter AcrB TolC docking domain, DN and DC subdomains"/>
    <property type="match status" value="2"/>
</dbReference>
<dbReference type="InterPro" id="IPR001036">
    <property type="entry name" value="Acrflvin-R"/>
</dbReference>
<dbReference type="GO" id="GO:0005886">
    <property type="term" value="C:plasma membrane"/>
    <property type="evidence" value="ECO:0007669"/>
    <property type="project" value="TreeGrafter"/>
</dbReference>
<dbReference type="Gene3D" id="1.20.1640.10">
    <property type="entry name" value="Multidrug efflux transporter AcrB transmembrane domain"/>
    <property type="match status" value="2"/>
</dbReference>
<dbReference type="PRINTS" id="PR00702">
    <property type="entry name" value="ACRIFLAVINRP"/>
</dbReference>
<feature type="transmembrane region" description="Helical" evidence="1">
    <location>
        <begin position="863"/>
        <end position="880"/>
    </location>
</feature>
<dbReference type="Pfam" id="PF00873">
    <property type="entry name" value="ACR_tran"/>
    <property type="match status" value="1"/>
</dbReference>
<dbReference type="Gene3D" id="3.30.70.1430">
    <property type="entry name" value="Multidrug efflux transporter AcrB pore domain"/>
    <property type="match status" value="2"/>
</dbReference>
<dbReference type="AlphaFoldDB" id="A0A3M8CFI6"/>
<feature type="transmembrane region" description="Helical" evidence="1">
    <location>
        <begin position="424"/>
        <end position="448"/>
    </location>
</feature>
<dbReference type="SUPFAM" id="SSF82866">
    <property type="entry name" value="Multidrug efflux transporter AcrB transmembrane domain"/>
    <property type="match status" value="2"/>
</dbReference>
<feature type="transmembrane region" description="Helical" evidence="1">
    <location>
        <begin position="358"/>
        <end position="376"/>
    </location>
</feature>
<sequence length="1038" mass="114667">MIAYIVRKRKITLLFFVMLVLVGFLSFFQLPKQESPDIIVNLATVTTIYPGASPEKVEQTVTKKLEEKINEIQGLNYISSSSSSGVSFILVETKSDVDPKQKWDELRKKVKDAEADLPADAKQPIINDDLNRTFVQSLAVTAETTEQLYSLRPLMDSWKSQLRTIPNVADVTVTGLPDQEVRIEVDTQKLSQYGINWSQVMMAIKAENERVPLGDLTSANRTYQLKLAEFTDISQLNRILIARSPVDGSPIYLEDIGRVELTTETVQSMSYYNGKPSLTISLNAETGSDVPSLQKRVDDMMATLKKSLPEYAQTHSIYSQKERVDELFGDLTKEMMIAVAAVLVVCTLGLNLVTSFVVALAIPISLAVGMMFLPGMGITLNMISIVSLIIVLGILVDDAVVVNDNIERRLFVLKEKPLTAAVKGANEVSISIVTATLATIASFAPLMFLNGNVGQFIRPVPAIISLTMLASMVMSLTIIPIFRHWRELRRQNQSSNTDSKPPGLLGKQIVWLTRWYADRVMPRILKRPLLSGMVGVLIGTAAYGLIPFTPIELFPKDDRPQFLVNIRVPVGSSVEETDRVVRGVSDWILQQPATEAVASYAGGSAPKMFSGDTDAGSGVTIGQLVVRYDKSQANIDEIMDSWTETFKTMYPEASILPEQLEAGPPVGKPVVIRVYGEDIETLRSISGQIKDQVAKLNGTYDVQDDFGIERYSLEFVVNQDVMEQKLVNYNTLSQTLRLVSEGLTVSQFDDGTELIDMKLFLQKDEEDPSLLFQRLSVANARGELIPLSQLAEVKPTFSTQTIPHRNLSRSVTITSELKGRTATEVMAEISPMLKALELPEGYRYEIGGETSEQTDIFIDMGKLSVLVVFLILILIAMQFYSLSIPMLVMSTVYLAVSGSLIGLFVTQTPLGFMTMMGVISLAGIVVRNGIVFIEFIEEARHTGVELKQAVIQAGEARLRPILLTSLTAVAGLTPLAISGDVLFQPLAVTIISGLLFSTLLTLIVVPSFYTVLTQHKLKRMARKVAKRPELYEQEAELH</sequence>
<feature type="transmembrane region" description="Helical" evidence="1">
    <location>
        <begin position="529"/>
        <end position="546"/>
    </location>
</feature>
<dbReference type="GO" id="GO:0042910">
    <property type="term" value="F:xenobiotic transmembrane transporter activity"/>
    <property type="evidence" value="ECO:0007669"/>
    <property type="project" value="TreeGrafter"/>
</dbReference>
<keyword evidence="1" id="KW-0812">Transmembrane</keyword>
<feature type="transmembrane region" description="Helical" evidence="1">
    <location>
        <begin position="887"/>
        <end position="906"/>
    </location>
</feature>
<keyword evidence="1" id="KW-1133">Transmembrane helix</keyword>
<dbReference type="Gene3D" id="3.30.2090.10">
    <property type="entry name" value="Multidrug efflux transporter AcrB TolC docking domain, DN and DC subdomains"/>
    <property type="match status" value="2"/>
</dbReference>
<dbReference type="InterPro" id="IPR027463">
    <property type="entry name" value="AcrB_DN_DC_subdom"/>
</dbReference>
<accession>A0A3M8CFI6</accession>
<dbReference type="Gene3D" id="3.30.70.1320">
    <property type="entry name" value="Multidrug efflux transporter AcrB pore domain like"/>
    <property type="match status" value="1"/>
</dbReference>
<dbReference type="SUPFAM" id="SSF82693">
    <property type="entry name" value="Multidrug efflux transporter AcrB pore domain, PN1, PN2, PC1 and PC2 subdomains"/>
    <property type="match status" value="3"/>
</dbReference>
<feature type="transmembrane region" description="Helical" evidence="1">
    <location>
        <begin position="460"/>
        <end position="482"/>
    </location>
</feature>
<feature type="transmembrane region" description="Helical" evidence="1">
    <location>
        <begin position="957"/>
        <end position="977"/>
    </location>
</feature>
<feature type="transmembrane region" description="Helical" evidence="1">
    <location>
        <begin position="983"/>
        <end position="1012"/>
    </location>
</feature>
<evidence type="ECO:0000256" key="1">
    <source>
        <dbReference type="SAM" id="Phobius"/>
    </source>
</evidence>
<dbReference type="PANTHER" id="PTHR32063">
    <property type="match status" value="1"/>
</dbReference>
<evidence type="ECO:0000313" key="2">
    <source>
        <dbReference type="EMBL" id="RNB74468.1"/>
    </source>
</evidence>
<feature type="transmembrane region" description="Helical" evidence="1">
    <location>
        <begin position="912"/>
        <end position="936"/>
    </location>
</feature>
<comment type="caution">
    <text evidence="2">The sequence shown here is derived from an EMBL/GenBank/DDBJ whole genome shotgun (WGS) entry which is preliminary data.</text>
</comment>
<feature type="transmembrane region" description="Helical" evidence="1">
    <location>
        <begin position="12"/>
        <end position="30"/>
    </location>
</feature>
<feature type="transmembrane region" description="Helical" evidence="1">
    <location>
        <begin position="382"/>
        <end position="403"/>
    </location>
</feature>
<dbReference type="RefSeq" id="WP_122914898.1">
    <property type="nucleotide sequence ID" value="NZ_RHHT01000051.1"/>
</dbReference>
<gene>
    <name evidence="2" type="ORF">EDM58_20070</name>
</gene>
<dbReference type="EMBL" id="RHHT01000051">
    <property type="protein sequence ID" value="RNB74468.1"/>
    <property type="molecule type" value="Genomic_DNA"/>
</dbReference>
<evidence type="ECO:0000313" key="3">
    <source>
        <dbReference type="Proteomes" id="UP000281915"/>
    </source>
</evidence>
<feature type="transmembrane region" description="Helical" evidence="1">
    <location>
        <begin position="335"/>
        <end position="353"/>
    </location>
</feature>
<reference evidence="2 3" key="1">
    <citation type="submission" date="2018-10" db="EMBL/GenBank/DDBJ databases">
        <title>Phylogenomics of Brevibacillus.</title>
        <authorList>
            <person name="Dunlap C."/>
        </authorList>
    </citation>
    <scope>NUCLEOTIDE SEQUENCE [LARGE SCALE GENOMIC DNA]</scope>
    <source>
        <strain evidence="2 3">JCM 15085</strain>
    </source>
</reference>
<dbReference type="Gene3D" id="3.30.70.1440">
    <property type="entry name" value="Multidrug efflux transporter AcrB pore domain"/>
    <property type="match status" value="1"/>
</dbReference>
<name>A0A3M8CFI6_9BACL</name>
<organism evidence="2 3">
    <name type="scientific">Brevibacillus panacihumi</name>
    <dbReference type="NCBI Taxonomy" id="497735"/>
    <lineage>
        <taxon>Bacteria</taxon>
        <taxon>Bacillati</taxon>
        <taxon>Bacillota</taxon>
        <taxon>Bacilli</taxon>
        <taxon>Bacillales</taxon>
        <taxon>Paenibacillaceae</taxon>
        <taxon>Brevibacillus</taxon>
    </lineage>
</organism>
<protein>
    <submittedName>
        <fullName evidence="2">Efflux RND transporter permease subunit</fullName>
    </submittedName>
</protein>
<dbReference type="PANTHER" id="PTHR32063:SF18">
    <property type="entry name" value="CATION EFFLUX SYSTEM PROTEIN"/>
    <property type="match status" value="1"/>
</dbReference>
<keyword evidence="1" id="KW-0472">Membrane</keyword>
<proteinExistence type="predicted"/>